<keyword evidence="1" id="KW-0472">Membrane</keyword>
<feature type="transmembrane region" description="Helical" evidence="1">
    <location>
        <begin position="27"/>
        <end position="45"/>
    </location>
</feature>
<protein>
    <submittedName>
        <fullName evidence="2">ABC transporter permease</fullName>
    </submittedName>
</protein>
<evidence type="ECO:0000313" key="2">
    <source>
        <dbReference type="EMBL" id="OJF11163.1"/>
    </source>
</evidence>
<name>A0A1K0GPJ3_9ACTN</name>
<proteinExistence type="predicted"/>
<feature type="transmembrane region" description="Helical" evidence="1">
    <location>
        <begin position="127"/>
        <end position="144"/>
    </location>
</feature>
<feature type="transmembrane region" description="Helical" evidence="1">
    <location>
        <begin position="99"/>
        <end position="121"/>
    </location>
</feature>
<feature type="transmembrane region" description="Helical" evidence="1">
    <location>
        <begin position="151"/>
        <end position="170"/>
    </location>
</feature>
<feature type="transmembrane region" description="Helical" evidence="1">
    <location>
        <begin position="57"/>
        <end position="78"/>
    </location>
</feature>
<reference evidence="2 3" key="1">
    <citation type="submission" date="2016-09" db="EMBL/GenBank/DDBJ databases">
        <title>Couchioplanes caeruleus draft genome sequence.</title>
        <authorList>
            <person name="Sheehan J."/>
            <person name="Caffrey P."/>
        </authorList>
    </citation>
    <scope>NUCLEOTIDE SEQUENCE [LARGE SCALE GENOMIC DNA]</scope>
    <source>
        <strain evidence="2 3">DSM 43634</strain>
    </source>
</reference>
<dbReference type="Proteomes" id="UP000182486">
    <property type="component" value="Unassembled WGS sequence"/>
</dbReference>
<gene>
    <name evidence="2" type="ORF">BG844_28045</name>
</gene>
<keyword evidence="1" id="KW-0812">Transmembrane</keyword>
<dbReference type="EMBL" id="MEIA01000438">
    <property type="protein sequence ID" value="OJF11163.1"/>
    <property type="molecule type" value="Genomic_DNA"/>
</dbReference>
<keyword evidence="3" id="KW-1185">Reference proteome</keyword>
<dbReference type="RefSeq" id="WP_071808310.1">
    <property type="nucleotide sequence ID" value="NZ_MEIA01000438.1"/>
</dbReference>
<keyword evidence="1" id="KW-1133">Transmembrane helix</keyword>
<feature type="transmembrane region" description="Helical" evidence="1">
    <location>
        <begin position="176"/>
        <end position="193"/>
    </location>
</feature>
<evidence type="ECO:0000313" key="3">
    <source>
        <dbReference type="Proteomes" id="UP000182486"/>
    </source>
</evidence>
<organism evidence="2 3">
    <name type="scientific">Couchioplanes caeruleus subsp. caeruleus</name>
    <dbReference type="NCBI Taxonomy" id="56427"/>
    <lineage>
        <taxon>Bacteria</taxon>
        <taxon>Bacillati</taxon>
        <taxon>Actinomycetota</taxon>
        <taxon>Actinomycetes</taxon>
        <taxon>Micromonosporales</taxon>
        <taxon>Micromonosporaceae</taxon>
        <taxon>Couchioplanes</taxon>
    </lineage>
</organism>
<dbReference type="AlphaFoldDB" id="A0A1K0GPJ3"/>
<accession>A0A1K0GPJ3</accession>
<sequence length="212" mass="22072">MSLATAVAPIAPRAGRPRRLIEIDSRATYVSFGLAYLGGHGAAAVSQGDTPLLDLPGWLPTALLGIGLIVGITQATIASSRVQRAASEPDVLACKLLGAGWVIGFIALFFAITALTAHLGMPELQSILWPIGSGLVVGLLYLAEGAVRRNLMHYGLGAWLALISTTALFFGTPGLFWILAIAGGGAYAAAAVLEQRRLISLAEVSASRISRR</sequence>
<comment type="caution">
    <text evidence="2">The sequence shown here is derived from an EMBL/GenBank/DDBJ whole genome shotgun (WGS) entry which is preliminary data.</text>
</comment>
<evidence type="ECO:0000256" key="1">
    <source>
        <dbReference type="SAM" id="Phobius"/>
    </source>
</evidence>